<evidence type="ECO:0000256" key="2">
    <source>
        <dbReference type="SAM" id="Phobius"/>
    </source>
</evidence>
<keyword evidence="2" id="KW-1133">Transmembrane helix</keyword>
<gene>
    <name evidence="3" type="ORF">RUM43_006432</name>
</gene>
<evidence type="ECO:0000313" key="4">
    <source>
        <dbReference type="Proteomes" id="UP001372834"/>
    </source>
</evidence>
<proteinExistence type="predicted"/>
<accession>A0AAN8S5F7</accession>
<comment type="caution">
    <text evidence="3">The sequence shown here is derived from an EMBL/GenBank/DDBJ whole genome shotgun (WGS) entry which is preliminary data.</text>
</comment>
<keyword evidence="2" id="KW-0812">Transmembrane</keyword>
<dbReference type="Proteomes" id="UP001372834">
    <property type="component" value="Unassembled WGS sequence"/>
</dbReference>
<name>A0AAN8S5F7_POLSC</name>
<reference evidence="3 4" key="1">
    <citation type="submission" date="2023-10" db="EMBL/GenBank/DDBJ databases">
        <title>Genomes of two closely related lineages of the louse Polyplax serrata with different host specificities.</title>
        <authorList>
            <person name="Martinu J."/>
            <person name="Tarabai H."/>
            <person name="Stefka J."/>
            <person name="Hypsa V."/>
        </authorList>
    </citation>
    <scope>NUCLEOTIDE SEQUENCE [LARGE SCALE GENOMIC DNA]</scope>
    <source>
        <strain evidence="3">HR10_N</strain>
    </source>
</reference>
<dbReference type="AlphaFoldDB" id="A0AAN8S5F7"/>
<organism evidence="3 4">
    <name type="scientific">Polyplax serrata</name>
    <name type="common">Common mouse louse</name>
    <dbReference type="NCBI Taxonomy" id="468196"/>
    <lineage>
        <taxon>Eukaryota</taxon>
        <taxon>Metazoa</taxon>
        <taxon>Ecdysozoa</taxon>
        <taxon>Arthropoda</taxon>
        <taxon>Hexapoda</taxon>
        <taxon>Insecta</taxon>
        <taxon>Pterygota</taxon>
        <taxon>Neoptera</taxon>
        <taxon>Paraneoptera</taxon>
        <taxon>Psocodea</taxon>
        <taxon>Troctomorpha</taxon>
        <taxon>Phthiraptera</taxon>
        <taxon>Anoplura</taxon>
        <taxon>Polyplacidae</taxon>
        <taxon>Polyplax</taxon>
    </lineage>
</organism>
<evidence type="ECO:0000256" key="1">
    <source>
        <dbReference type="SAM" id="MobiDB-lite"/>
    </source>
</evidence>
<feature type="transmembrane region" description="Helical" evidence="2">
    <location>
        <begin position="12"/>
        <end position="32"/>
    </location>
</feature>
<feature type="compositionally biased region" description="Basic and acidic residues" evidence="1">
    <location>
        <begin position="63"/>
        <end position="72"/>
    </location>
</feature>
<keyword evidence="2" id="KW-0472">Membrane</keyword>
<dbReference type="EMBL" id="JAWJWE010000037">
    <property type="protein sequence ID" value="KAK6626127.1"/>
    <property type="molecule type" value="Genomic_DNA"/>
</dbReference>
<evidence type="ECO:0000313" key="3">
    <source>
        <dbReference type="EMBL" id="KAK6626127.1"/>
    </source>
</evidence>
<protein>
    <submittedName>
        <fullName evidence="3">Uncharacterized protein</fullName>
    </submittedName>
</protein>
<sequence length="72" mass="8363">MQEYSQRQAGITWAIVLCILIPIVLAIVFLAMRQLRRKNESNVEYRGAEPNLTKHTQMSSFREPVESDKLNE</sequence>
<feature type="region of interest" description="Disordered" evidence="1">
    <location>
        <begin position="43"/>
        <end position="72"/>
    </location>
</feature>